<keyword evidence="1" id="KW-0812">Transmembrane</keyword>
<dbReference type="Proteomes" id="UP001295463">
    <property type="component" value="Chromosome"/>
</dbReference>
<dbReference type="SUPFAM" id="SSF55073">
    <property type="entry name" value="Nucleotide cyclase"/>
    <property type="match status" value="1"/>
</dbReference>
<dbReference type="Gene3D" id="3.30.70.1230">
    <property type="entry name" value="Nucleotide cyclase"/>
    <property type="match status" value="1"/>
</dbReference>
<feature type="transmembrane region" description="Helical" evidence="1">
    <location>
        <begin position="210"/>
        <end position="229"/>
    </location>
</feature>
<gene>
    <name evidence="2" type="ORF">GEAMG1_0026</name>
</gene>
<name>A0ABM9D3L6_9BACT</name>
<evidence type="ECO:0000313" key="3">
    <source>
        <dbReference type="Proteomes" id="UP001295463"/>
    </source>
</evidence>
<accession>A0ABM9D3L6</accession>
<protein>
    <submittedName>
        <fullName evidence="2">Uncharacterized protein</fullName>
    </submittedName>
</protein>
<dbReference type="RefSeq" id="WP_305730828.1">
    <property type="nucleotide sequence ID" value="NZ_OW150024.1"/>
</dbReference>
<sequence>MAARTSHVQDDLTVNSGTNGTYTFMVTTFTVPGAADGAAGRASLLEPYDDLVAPISGTYGGAELDCRAGRTVSCFKHARDAVQAAVELQTAVDEMNLSGDAAVPVLARIALHTGQGFVDPFEQQWEGVAGALRCTSLARGGEVVLTDVTLESLEERDGLYCLDSGTVTAGHPEERTYTVHRMLWNPGEREVALTATPRVDGENTGSTLPVLGRSMMIALPLVAMLYLVFSLAENGRLFSEEGRQRTIHQRVDQAADHLSR</sequence>
<keyword evidence="3" id="KW-1185">Reference proteome</keyword>
<dbReference type="EMBL" id="OW150024">
    <property type="protein sequence ID" value="CAH2029848.1"/>
    <property type="molecule type" value="Genomic_DNA"/>
</dbReference>
<evidence type="ECO:0000256" key="1">
    <source>
        <dbReference type="SAM" id="Phobius"/>
    </source>
</evidence>
<evidence type="ECO:0000313" key="2">
    <source>
        <dbReference type="EMBL" id="CAH2029848.1"/>
    </source>
</evidence>
<keyword evidence="1" id="KW-0472">Membrane</keyword>
<reference evidence="2 3" key="1">
    <citation type="submission" date="2022-03" db="EMBL/GenBank/DDBJ databases">
        <authorList>
            <person name="Koch H."/>
        </authorList>
    </citation>
    <scope>NUCLEOTIDE SEQUENCE [LARGE SCALE GENOMIC DNA]</scope>
    <source>
        <strain evidence="2 3">G1</strain>
    </source>
</reference>
<dbReference type="InterPro" id="IPR029787">
    <property type="entry name" value="Nucleotide_cyclase"/>
</dbReference>
<proteinExistence type="predicted"/>
<keyword evidence="1" id="KW-1133">Transmembrane helix</keyword>
<organism evidence="2 3">
    <name type="scientific">Trichlorobacter ammonificans</name>
    <dbReference type="NCBI Taxonomy" id="2916410"/>
    <lineage>
        <taxon>Bacteria</taxon>
        <taxon>Pseudomonadati</taxon>
        <taxon>Thermodesulfobacteriota</taxon>
        <taxon>Desulfuromonadia</taxon>
        <taxon>Geobacterales</taxon>
        <taxon>Geobacteraceae</taxon>
        <taxon>Trichlorobacter</taxon>
    </lineage>
</organism>